<gene>
    <name evidence="4" type="ORF">HHI36_000100</name>
</gene>
<dbReference type="AlphaFoldDB" id="A0ABD2P420"/>
<keyword evidence="2" id="KW-0238">DNA-binding</keyword>
<dbReference type="PROSITE" id="PS50960">
    <property type="entry name" value="HTH_PSQ"/>
    <property type="match status" value="1"/>
</dbReference>
<dbReference type="GO" id="GO:0005634">
    <property type="term" value="C:nucleus"/>
    <property type="evidence" value="ECO:0007669"/>
    <property type="project" value="UniProtKB-SubCell"/>
</dbReference>
<feature type="domain" description="HTH psq-type" evidence="3">
    <location>
        <begin position="1"/>
        <end position="52"/>
    </location>
</feature>
<dbReference type="GO" id="GO:0003677">
    <property type="term" value="F:DNA binding"/>
    <property type="evidence" value="ECO:0007669"/>
    <property type="project" value="UniProtKB-UniRule"/>
</dbReference>
<dbReference type="EMBL" id="JABFTP020000185">
    <property type="protein sequence ID" value="KAL3285570.1"/>
    <property type="molecule type" value="Genomic_DNA"/>
</dbReference>
<dbReference type="InterPro" id="IPR007889">
    <property type="entry name" value="HTH_Psq"/>
</dbReference>
<proteinExistence type="predicted"/>
<evidence type="ECO:0000256" key="2">
    <source>
        <dbReference type="PROSITE-ProRule" id="PRU00320"/>
    </source>
</evidence>
<sequence>MSDKRKLKTLTLREKFDVINAVKSGMKKKDVAAHYGLPPSTLSTIIKNEAEILQIYESSSNLSSKRRRLVEFPDLEECLLTWFKQKEVVRKLITDMEKQSASPINVLHAIRMTDKAWRSVSVTTISNCFKSCGFSMSQEEASEEPLEPDMSLEAD</sequence>
<dbReference type="SUPFAM" id="SSF46689">
    <property type="entry name" value="Homeodomain-like"/>
    <property type="match status" value="1"/>
</dbReference>
<evidence type="ECO:0000313" key="5">
    <source>
        <dbReference type="Proteomes" id="UP001516400"/>
    </source>
</evidence>
<comment type="caution">
    <text evidence="4">The sequence shown here is derived from an EMBL/GenBank/DDBJ whole genome shotgun (WGS) entry which is preliminary data.</text>
</comment>
<evidence type="ECO:0000259" key="3">
    <source>
        <dbReference type="PROSITE" id="PS50960"/>
    </source>
</evidence>
<organism evidence="4 5">
    <name type="scientific">Cryptolaemus montrouzieri</name>
    <dbReference type="NCBI Taxonomy" id="559131"/>
    <lineage>
        <taxon>Eukaryota</taxon>
        <taxon>Metazoa</taxon>
        <taxon>Ecdysozoa</taxon>
        <taxon>Arthropoda</taxon>
        <taxon>Hexapoda</taxon>
        <taxon>Insecta</taxon>
        <taxon>Pterygota</taxon>
        <taxon>Neoptera</taxon>
        <taxon>Endopterygota</taxon>
        <taxon>Coleoptera</taxon>
        <taxon>Polyphaga</taxon>
        <taxon>Cucujiformia</taxon>
        <taxon>Coccinelloidea</taxon>
        <taxon>Coccinellidae</taxon>
        <taxon>Scymninae</taxon>
        <taxon>Scymnini</taxon>
        <taxon>Cryptolaemus</taxon>
    </lineage>
</organism>
<protein>
    <recommendedName>
        <fullName evidence="3">HTH psq-type domain-containing protein</fullName>
    </recommendedName>
</protein>
<comment type="subcellular location">
    <subcellularLocation>
        <location evidence="1 2">Nucleus</location>
    </subcellularLocation>
</comment>
<evidence type="ECO:0000256" key="1">
    <source>
        <dbReference type="ARBA" id="ARBA00004123"/>
    </source>
</evidence>
<accession>A0ABD2P420</accession>
<evidence type="ECO:0000313" key="4">
    <source>
        <dbReference type="EMBL" id="KAL3285570.1"/>
    </source>
</evidence>
<dbReference type="Proteomes" id="UP001516400">
    <property type="component" value="Unassembled WGS sequence"/>
</dbReference>
<dbReference type="Gene3D" id="1.10.10.60">
    <property type="entry name" value="Homeodomain-like"/>
    <property type="match status" value="1"/>
</dbReference>
<dbReference type="InterPro" id="IPR009057">
    <property type="entry name" value="Homeodomain-like_sf"/>
</dbReference>
<keyword evidence="2" id="KW-0539">Nucleus</keyword>
<reference evidence="4 5" key="1">
    <citation type="journal article" date="2021" name="BMC Biol.">
        <title>Horizontally acquired antibacterial genes associated with adaptive radiation of ladybird beetles.</title>
        <authorList>
            <person name="Li H.S."/>
            <person name="Tang X.F."/>
            <person name="Huang Y.H."/>
            <person name="Xu Z.Y."/>
            <person name="Chen M.L."/>
            <person name="Du X.Y."/>
            <person name="Qiu B.Y."/>
            <person name="Chen P.T."/>
            <person name="Zhang W."/>
            <person name="Slipinski A."/>
            <person name="Escalona H.E."/>
            <person name="Waterhouse R.M."/>
            <person name="Zwick A."/>
            <person name="Pang H."/>
        </authorList>
    </citation>
    <scope>NUCLEOTIDE SEQUENCE [LARGE SCALE GENOMIC DNA]</scope>
    <source>
        <strain evidence="4">SYSU2018</strain>
    </source>
</reference>
<keyword evidence="5" id="KW-1185">Reference proteome</keyword>
<feature type="DNA-binding region" description="H-T-H motif" evidence="2">
    <location>
        <begin position="28"/>
        <end position="48"/>
    </location>
</feature>
<dbReference type="Pfam" id="PF04218">
    <property type="entry name" value="CENP-B_N"/>
    <property type="match status" value="1"/>
</dbReference>
<name>A0ABD2P420_9CUCU</name>